<name>A0ACC1A4Z5_9ROSI</name>
<protein>
    <submittedName>
        <fullName evidence="1">Uncharacterized protein</fullName>
    </submittedName>
</protein>
<gene>
    <name evidence="1" type="ORF">Patl1_09649</name>
</gene>
<organism evidence="1 2">
    <name type="scientific">Pistacia atlantica</name>
    <dbReference type="NCBI Taxonomy" id="434234"/>
    <lineage>
        <taxon>Eukaryota</taxon>
        <taxon>Viridiplantae</taxon>
        <taxon>Streptophyta</taxon>
        <taxon>Embryophyta</taxon>
        <taxon>Tracheophyta</taxon>
        <taxon>Spermatophyta</taxon>
        <taxon>Magnoliopsida</taxon>
        <taxon>eudicotyledons</taxon>
        <taxon>Gunneridae</taxon>
        <taxon>Pentapetalae</taxon>
        <taxon>rosids</taxon>
        <taxon>malvids</taxon>
        <taxon>Sapindales</taxon>
        <taxon>Anacardiaceae</taxon>
        <taxon>Pistacia</taxon>
    </lineage>
</organism>
<comment type="caution">
    <text evidence="1">The sequence shown here is derived from an EMBL/GenBank/DDBJ whole genome shotgun (WGS) entry which is preliminary data.</text>
</comment>
<accession>A0ACC1A4Z5</accession>
<proteinExistence type="predicted"/>
<dbReference type="EMBL" id="CM047908">
    <property type="protein sequence ID" value="KAJ0082579.1"/>
    <property type="molecule type" value="Genomic_DNA"/>
</dbReference>
<evidence type="ECO:0000313" key="2">
    <source>
        <dbReference type="Proteomes" id="UP001164250"/>
    </source>
</evidence>
<evidence type="ECO:0000313" key="1">
    <source>
        <dbReference type="EMBL" id="KAJ0082579.1"/>
    </source>
</evidence>
<keyword evidence="2" id="KW-1185">Reference proteome</keyword>
<dbReference type="Proteomes" id="UP001164250">
    <property type="component" value="Chromosome 12"/>
</dbReference>
<reference evidence="2" key="1">
    <citation type="journal article" date="2023" name="G3 (Bethesda)">
        <title>Genome assembly and association tests identify interacting loci associated with vigor, precocity, and sex in interspecific pistachio rootstocks.</title>
        <authorList>
            <person name="Palmer W."/>
            <person name="Jacygrad E."/>
            <person name="Sagayaradj S."/>
            <person name="Cavanaugh K."/>
            <person name="Han R."/>
            <person name="Bertier L."/>
            <person name="Beede B."/>
            <person name="Kafkas S."/>
            <person name="Golino D."/>
            <person name="Preece J."/>
            <person name="Michelmore R."/>
        </authorList>
    </citation>
    <scope>NUCLEOTIDE SEQUENCE [LARGE SCALE GENOMIC DNA]</scope>
</reference>
<sequence>MPMGGGKSTNTYTRLRPLTEPLLRTNQVESKIREFKAAVSRFESRVQTMQYNNTPTKSPPSSSTSTTGTGTA</sequence>